<dbReference type="Proteomes" id="UP000821866">
    <property type="component" value="Chromosome 3"/>
</dbReference>
<feature type="region of interest" description="Disordered" evidence="1">
    <location>
        <begin position="106"/>
        <end position="138"/>
    </location>
</feature>
<gene>
    <name evidence="2" type="ORF">HPB51_010573</name>
</gene>
<evidence type="ECO:0000313" key="3">
    <source>
        <dbReference type="Proteomes" id="UP000821866"/>
    </source>
</evidence>
<reference evidence="2" key="2">
    <citation type="submission" date="2021-09" db="EMBL/GenBank/DDBJ databases">
        <authorList>
            <person name="Jia N."/>
            <person name="Wang J."/>
            <person name="Shi W."/>
            <person name="Du L."/>
            <person name="Sun Y."/>
            <person name="Zhan W."/>
            <person name="Jiang J."/>
            <person name="Wang Q."/>
            <person name="Zhang B."/>
            <person name="Ji P."/>
            <person name="Sakyi L.B."/>
            <person name="Cui X."/>
            <person name="Yuan T."/>
            <person name="Jiang B."/>
            <person name="Yang W."/>
            <person name="Lam T.T.-Y."/>
            <person name="Chang Q."/>
            <person name="Ding S."/>
            <person name="Wang X."/>
            <person name="Zhu J."/>
            <person name="Ruan X."/>
            <person name="Zhao L."/>
            <person name="Wei J."/>
            <person name="Que T."/>
            <person name="Du C."/>
            <person name="Cheng J."/>
            <person name="Dai P."/>
            <person name="Han X."/>
            <person name="Huang E."/>
            <person name="Gao Y."/>
            <person name="Liu J."/>
            <person name="Shao H."/>
            <person name="Ye R."/>
            <person name="Li L."/>
            <person name="Wei W."/>
            <person name="Wang X."/>
            <person name="Wang C."/>
            <person name="Huo Q."/>
            <person name="Li W."/>
            <person name="Guo W."/>
            <person name="Chen H."/>
            <person name="Chen S."/>
            <person name="Zhou L."/>
            <person name="Zhou L."/>
            <person name="Ni X."/>
            <person name="Tian J."/>
            <person name="Zhou Y."/>
            <person name="Sheng Y."/>
            <person name="Liu T."/>
            <person name="Pan Y."/>
            <person name="Xia L."/>
            <person name="Li J."/>
            <person name="Zhao F."/>
            <person name="Cao W."/>
        </authorList>
    </citation>
    <scope>NUCLEOTIDE SEQUENCE</scope>
    <source>
        <strain evidence="2">Rmic-2018</strain>
        <tissue evidence="2">Larvae</tissue>
    </source>
</reference>
<dbReference type="AlphaFoldDB" id="A0A9J6E8K2"/>
<reference evidence="2" key="1">
    <citation type="journal article" date="2020" name="Cell">
        <title>Large-Scale Comparative Analyses of Tick Genomes Elucidate Their Genetic Diversity and Vector Capacities.</title>
        <authorList>
            <consortium name="Tick Genome and Microbiome Consortium (TIGMIC)"/>
            <person name="Jia N."/>
            <person name="Wang J."/>
            <person name="Shi W."/>
            <person name="Du L."/>
            <person name="Sun Y."/>
            <person name="Zhan W."/>
            <person name="Jiang J.F."/>
            <person name="Wang Q."/>
            <person name="Zhang B."/>
            <person name="Ji P."/>
            <person name="Bell-Sakyi L."/>
            <person name="Cui X.M."/>
            <person name="Yuan T.T."/>
            <person name="Jiang B.G."/>
            <person name="Yang W.F."/>
            <person name="Lam T.T."/>
            <person name="Chang Q.C."/>
            <person name="Ding S.J."/>
            <person name="Wang X.J."/>
            <person name="Zhu J.G."/>
            <person name="Ruan X.D."/>
            <person name="Zhao L."/>
            <person name="Wei J.T."/>
            <person name="Ye R.Z."/>
            <person name="Que T.C."/>
            <person name="Du C.H."/>
            <person name="Zhou Y.H."/>
            <person name="Cheng J.X."/>
            <person name="Dai P.F."/>
            <person name="Guo W.B."/>
            <person name="Han X.H."/>
            <person name="Huang E.J."/>
            <person name="Li L.F."/>
            <person name="Wei W."/>
            <person name="Gao Y.C."/>
            <person name="Liu J.Z."/>
            <person name="Shao H.Z."/>
            <person name="Wang X."/>
            <person name="Wang C.C."/>
            <person name="Yang T.C."/>
            <person name="Huo Q.B."/>
            <person name="Li W."/>
            <person name="Chen H.Y."/>
            <person name="Chen S.E."/>
            <person name="Zhou L.G."/>
            <person name="Ni X.B."/>
            <person name="Tian J.H."/>
            <person name="Sheng Y."/>
            <person name="Liu T."/>
            <person name="Pan Y.S."/>
            <person name="Xia L.Y."/>
            <person name="Li J."/>
            <person name="Zhao F."/>
            <person name="Cao W.C."/>
        </authorList>
    </citation>
    <scope>NUCLEOTIDE SEQUENCE</scope>
    <source>
        <strain evidence="2">Rmic-2018</strain>
    </source>
</reference>
<sequence>MSGPASAIARILGYQASWTSPSVVALVVVAFAAASSPYQSMGAHTTSSRCTASNSQDSHDPRLTNELKELRRANDSLRKENAQFKQEISRLATEIAEIRKFALKPPAPPAATSSSAMDTAEAPPKAGAVKRRALDSSKEDETLELLSELKKAISNIQSGLSQVQEMIAHPQLGLVALSEKILKLEGTHHGFLPSTSTTPVPNLNSVIAPPTEGAILQAALSKPIPKPKHG</sequence>
<name>A0A9J6E8K2_RHIMP</name>
<feature type="compositionally biased region" description="Polar residues" evidence="1">
    <location>
        <begin position="42"/>
        <end position="56"/>
    </location>
</feature>
<proteinExistence type="predicted"/>
<organism evidence="2 3">
    <name type="scientific">Rhipicephalus microplus</name>
    <name type="common">Cattle tick</name>
    <name type="synonym">Boophilus microplus</name>
    <dbReference type="NCBI Taxonomy" id="6941"/>
    <lineage>
        <taxon>Eukaryota</taxon>
        <taxon>Metazoa</taxon>
        <taxon>Ecdysozoa</taxon>
        <taxon>Arthropoda</taxon>
        <taxon>Chelicerata</taxon>
        <taxon>Arachnida</taxon>
        <taxon>Acari</taxon>
        <taxon>Parasitiformes</taxon>
        <taxon>Ixodida</taxon>
        <taxon>Ixodoidea</taxon>
        <taxon>Ixodidae</taxon>
        <taxon>Rhipicephalinae</taxon>
        <taxon>Rhipicephalus</taxon>
        <taxon>Boophilus</taxon>
    </lineage>
</organism>
<protein>
    <submittedName>
        <fullName evidence="2">Uncharacterized protein</fullName>
    </submittedName>
</protein>
<accession>A0A9J6E8K2</accession>
<dbReference type="EMBL" id="JABSTU010000005">
    <property type="protein sequence ID" value="KAH8030639.1"/>
    <property type="molecule type" value="Genomic_DNA"/>
</dbReference>
<feature type="region of interest" description="Disordered" evidence="1">
    <location>
        <begin position="42"/>
        <end position="63"/>
    </location>
</feature>
<comment type="caution">
    <text evidence="2">The sequence shown here is derived from an EMBL/GenBank/DDBJ whole genome shotgun (WGS) entry which is preliminary data.</text>
</comment>
<keyword evidence="3" id="KW-1185">Reference proteome</keyword>
<evidence type="ECO:0000313" key="2">
    <source>
        <dbReference type="EMBL" id="KAH8030639.1"/>
    </source>
</evidence>
<evidence type="ECO:0000256" key="1">
    <source>
        <dbReference type="SAM" id="MobiDB-lite"/>
    </source>
</evidence>